<protein>
    <recommendedName>
        <fullName evidence="1">VOC domain-containing protein</fullName>
    </recommendedName>
</protein>
<dbReference type="EMBL" id="CP101990">
    <property type="protein sequence ID" value="UUI68791.1"/>
    <property type="molecule type" value="Genomic_DNA"/>
</dbReference>
<gene>
    <name evidence="2" type="ORF">NP095_01385</name>
</gene>
<organism evidence="2 3">
    <name type="scientific">Aeromicrobium duanguangcaii</name>
    <dbReference type="NCBI Taxonomy" id="2968086"/>
    <lineage>
        <taxon>Bacteria</taxon>
        <taxon>Bacillati</taxon>
        <taxon>Actinomycetota</taxon>
        <taxon>Actinomycetes</taxon>
        <taxon>Propionibacteriales</taxon>
        <taxon>Nocardioidaceae</taxon>
        <taxon>Aeromicrobium</taxon>
    </lineage>
</organism>
<dbReference type="InterPro" id="IPR004360">
    <property type="entry name" value="Glyas_Fos-R_dOase_dom"/>
</dbReference>
<sequence>MAGVTVITSDPAHDQRLFAETLGLPLRPPVTDPDSEYVYSEEVAGTKHFGVWPLREAARACFGQDTWPDTHRVPQATIEFEVDDVESAARELTDRGYRLVHEARTEPWQQVVARFQSADGLLIGVCFTPWMHDDPAAP</sequence>
<evidence type="ECO:0000313" key="3">
    <source>
        <dbReference type="Proteomes" id="UP001315860"/>
    </source>
</evidence>
<dbReference type="Gene3D" id="3.10.180.10">
    <property type="entry name" value="2,3-Dihydroxybiphenyl 1,2-Dioxygenase, domain 1"/>
    <property type="match status" value="1"/>
</dbReference>
<dbReference type="RefSeq" id="WP_232417902.1">
    <property type="nucleotide sequence ID" value="NZ_CP101990.1"/>
</dbReference>
<name>A0ABY5KEA6_9ACTN</name>
<dbReference type="InterPro" id="IPR029068">
    <property type="entry name" value="Glyas_Bleomycin-R_OHBP_Dase"/>
</dbReference>
<feature type="domain" description="VOC" evidence="1">
    <location>
        <begin position="1"/>
        <end position="128"/>
    </location>
</feature>
<dbReference type="Proteomes" id="UP001315860">
    <property type="component" value="Chromosome"/>
</dbReference>
<reference evidence="2 3" key="1">
    <citation type="submission" date="2022-07" db="EMBL/GenBank/DDBJ databases">
        <title>Novel species in genus Aeromicrobium.</title>
        <authorList>
            <person name="Ye L."/>
        </authorList>
    </citation>
    <scope>NUCLEOTIDE SEQUENCE [LARGE SCALE GENOMIC DNA]</scope>
    <source>
        <strain evidence="3">zg-Y50</strain>
    </source>
</reference>
<dbReference type="PROSITE" id="PS51819">
    <property type="entry name" value="VOC"/>
    <property type="match status" value="1"/>
</dbReference>
<dbReference type="InterPro" id="IPR037523">
    <property type="entry name" value="VOC_core"/>
</dbReference>
<dbReference type="SUPFAM" id="SSF54593">
    <property type="entry name" value="Glyoxalase/Bleomycin resistance protein/Dihydroxybiphenyl dioxygenase"/>
    <property type="match status" value="1"/>
</dbReference>
<keyword evidence="3" id="KW-1185">Reference proteome</keyword>
<dbReference type="Pfam" id="PF00903">
    <property type="entry name" value="Glyoxalase"/>
    <property type="match status" value="1"/>
</dbReference>
<accession>A0ABY5KEA6</accession>
<proteinExistence type="predicted"/>
<evidence type="ECO:0000313" key="2">
    <source>
        <dbReference type="EMBL" id="UUI68791.1"/>
    </source>
</evidence>
<evidence type="ECO:0000259" key="1">
    <source>
        <dbReference type="PROSITE" id="PS51819"/>
    </source>
</evidence>